<organism evidence="12 13">
    <name type="scientific">Conidiobolus coronatus (strain ATCC 28846 / CBS 209.66 / NRRL 28638)</name>
    <name type="common">Delacroixia coronata</name>
    <dbReference type="NCBI Taxonomy" id="796925"/>
    <lineage>
        <taxon>Eukaryota</taxon>
        <taxon>Fungi</taxon>
        <taxon>Fungi incertae sedis</taxon>
        <taxon>Zoopagomycota</taxon>
        <taxon>Entomophthoromycotina</taxon>
        <taxon>Entomophthoromycetes</taxon>
        <taxon>Entomophthorales</taxon>
        <taxon>Ancylistaceae</taxon>
        <taxon>Conidiobolus</taxon>
    </lineage>
</organism>
<keyword evidence="5" id="KW-0479">Metal-binding</keyword>
<keyword evidence="13" id="KW-1185">Reference proteome</keyword>
<dbReference type="Gene3D" id="3.20.20.70">
    <property type="entry name" value="Aldolase class I"/>
    <property type="match status" value="1"/>
</dbReference>
<evidence type="ECO:0000259" key="11">
    <source>
        <dbReference type="PROSITE" id="PS51918"/>
    </source>
</evidence>
<dbReference type="NCBIfam" id="TIGR00539">
    <property type="entry name" value="hemN_rel"/>
    <property type="match status" value="1"/>
</dbReference>
<dbReference type="InterPro" id="IPR034505">
    <property type="entry name" value="Coproporphyrinogen-III_oxidase"/>
</dbReference>
<dbReference type="PANTHER" id="PTHR13932:SF5">
    <property type="entry name" value="RADICAL S-ADENOSYL METHIONINE DOMAIN-CONTAINING PROTEIN 1, MITOCHONDRIAL"/>
    <property type="match status" value="1"/>
</dbReference>
<dbReference type="SFLD" id="SFLDF00288">
    <property type="entry name" value="HemN-like__clustered_with_nucl"/>
    <property type="match status" value="1"/>
</dbReference>
<dbReference type="GO" id="GO:0005739">
    <property type="term" value="C:mitochondrion"/>
    <property type="evidence" value="ECO:0007669"/>
    <property type="project" value="TreeGrafter"/>
</dbReference>
<evidence type="ECO:0000256" key="9">
    <source>
        <dbReference type="ARBA" id="ARBA00033094"/>
    </source>
</evidence>
<dbReference type="SFLD" id="SFLDS00029">
    <property type="entry name" value="Radical_SAM"/>
    <property type="match status" value="1"/>
</dbReference>
<dbReference type="OMA" id="HIPWCVR"/>
<proteinExistence type="inferred from homology"/>
<evidence type="ECO:0000256" key="8">
    <source>
        <dbReference type="ARBA" id="ARBA00023186"/>
    </source>
</evidence>
<dbReference type="SFLD" id="SFLDG01082">
    <property type="entry name" value="B12-binding_domain_containing"/>
    <property type="match status" value="1"/>
</dbReference>
<dbReference type="InterPro" id="IPR004559">
    <property type="entry name" value="HemW-like"/>
</dbReference>
<dbReference type="GO" id="GO:0006779">
    <property type="term" value="P:porphyrin-containing compound biosynthetic process"/>
    <property type="evidence" value="ECO:0007669"/>
    <property type="project" value="InterPro"/>
</dbReference>
<evidence type="ECO:0000256" key="4">
    <source>
        <dbReference type="ARBA" id="ARBA00022691"/>
    </source>
</evidence>
<dbReference type="InterPro" id="IPR007197">
    <property type="entry name" value="rSAM"/>
</dbReference>
<keyword evidence="6" id="KW-0408">Iron</keyword>
<dbReference type="GO" id="GO:0051539">
    <property type="term" value="F:4 iron, 4 sulfur cluster binding"/>
    <property type="evidence" value="ECO:0007669"/>
    <property type="project" value="InterPro"/>
</dbReference>
<evidence type="ECO:0000256" key="5">
    <source>
        <dbReference type="ARBA" id="ARBA00022723"/>
    </source>
</evidence>
<protein>
    <recommendedName>
        <fullName evidence="2">Radical S-adenosyl methionine domain-containing protein 1, mitochondrial</fullName>
    </recommendedName>
    <alternativeName>
        <fullName evidence="9">Putative heme chaperone</fullName>
    </alternativeName>
</protein>
<dbReference type="Proteomes" id="UP000070444">
    <property type="component" value="Unassembled WGS sequence"/>
</dbReference>
<dbReference type="GO" id="GO:0046872">
    <property type="term" value="F:metal ion binding"/>
    <property type="evidence" value="ECO:0007669"/>
    <property type="project" value="UniProtKB-KW"/>
</dbReference>
<evidence type="ECO:0000256" key="1">
    <source>
        <dbReference type="ARBA" id="ARBA00006100"/>
    </source>
</evidence>
<keyword evidence="4" id="KW-0949">S-adenosyl-L-methionine</keyword>
<dbReference type="InterPro" id="IPR006638">
    <property type="entry name" value="Elp3/MiaA/NifB-like_rSAM"/>
</dbReference>
<evidence type="ECO:0000256" key="6">
    <source>
        <dbReference type="ARBA" id="ARBA00023004"/>
    </source>
</evidence>
<evidence type="ECO:0000256" key="7">
    <source>
        <dbReference type="ARBA" id="ARBA00023014"/>
    </source>
</evidence>
<reference evidence="12 13" key="1">
    <citation type="journal article" date="2015" name="Genome Biol. Evol.">
        <title>Phylogenomic analyses indicate that early fungi evolved digesting cell walls of algal ancestors of land plants.</title>
        <authorList>
            <person name="Chang Y."/>
            <person name="Wang S."/>
            <person name="Sekimoto S."/>
            <person name="Aerts A.L."/>
            <person name="Choi C."/>
            <person name="Clum A."/>
            <person name="LaButti K.M."/>
            <person name="Lindquist E.A."/>
            <person name="Yee Ngan C."/>
            <person name="Ohm R.A."/>
            <person name="Salamov A.A."/>
            <person name="Grigoriev I.V."/>
            <person name="Spatafora J.W."/>
            <person name="Berbee M.L."/>
        </authorList>
    </citation>
    <scope>NUCLEOTIDE SEQUENCE [LARGE SCALE GENOMIC DNA]</scope>
    <source>
        <strain evidence="12 13">NRRL 28638</strain>
    </source>
</reference>
<keyword evidence="8" id="KW-0143">Chaperone</keyword>
<sequence>MSFKFKNGLLFNRLLSKEINKKINYLPNNIKFYSTIKPEISSDSFSIYIHWPYCERKCYYCSFNKYVQPNPDIKRLVASYKKEIEYYLKRTNKVDLKSIYFGGGTPSLAPIEAIDSILREINSNFSIPKNCEITLEANPNKLETEKLKEFRSIGINRVSIGIQSFNDDRLRQMGRDHTSEEAKNCLNIANKLFPKFNFDMIFAHPNQSLNEWKKDLDTALSFNPTHMSIYQLMIEAGTPYHKSVSKGNLELPTDEIMEDMYWHNIEKLKSIGIQQYEASNFSKPGHESTHNFGYWKGIEYIGIGPGAHGRVSFNNTSTNFKEQLCRTYNIMSPNSWMDQCELTGNGF</sequence>
<feature type="domain" description="Radical SAM core" evidence="11">
    <location>
        <begin position="39"/>
        <end position="274"/>
    </location>
</feature>
<dbReference type="SMART" id="SM00729">
    <property type="entry name" value="Elp3"/>
    <property type="match status" value="1"/>
</dbReference>
<evidence type="ECO:0000256" key="3">
    <source>
        <dbReference type="ARBA" id="ARBA00022617"/>
    </source>
</evidence>
<dbReference type="AlphaFoldDB" id="A0A137PFI3"/>
<dbReference type="InterPro" id="IPR058240">
    <property type="entry name" value="rSAM_sf"/>
</dbReference>
<dbReference type="EMBL" id="KQ964431">
    <property type="protein sequence ID" value="KXN73766.1"/>
    <property type="molecule type" value="Genomic_DNA"/>
</dbReference>
<evidence type="ECO:0000313" key="12">
    <source>
        <dbReference type="EMBL" id="KXN73766.1"/>
    </source>
</evidence>
<keyword evidence="7" id="KW-0411">Iron-sulfur</keyword>
<dbReference type="CDD" id="cd01335">
    <property type="entry name" value="Radical_SAM"/>
    <property type="match status" value="1"/>
</dbReference>
<accession>A0A137PFI3</accession>
<name>A0A137PFI3_CONC2</name>
<comment type="function">
    <text evidence="10">May be a heme chaperone, appears to bind heme. Homologous bacterial proteins do not have oxygen-independent coproporphyrinogen-III oxidase activity. Binds 1 [4Fe-4S] cluster. The cluster is coordinated with 3 cysteines and an exchangeable S-adenosyl-L-methionine.</text>
</comment>
<dbReference type="SUPFAM" id="SSF102114">
    <property type="entry name" value="Radical SAM enzymes"/>
    <property type="match status" value="1"/>
</dbReference>
<dbReference type="OrthoDB" id="431409at2759"/>
<dbReference type="SFLD" id="SFLDF00562">
    <property type="entry name" value="HemN-like__clustered_with_heat"/>
    <property type="match status" value="1"/>
</dbReference>
<evidence type="ECO:0000256" key="2">
    <source>
        <dbReference type="ARBA" id="ARBA00014678"/>
    </source>
</evidence>
<comment type="similarity">
    <text evidence="1">Belongs to the anaerobic coproporphyrinogen-III oxidase family. HemW subfamily.</text>
</comment>
<keyword evidence="3" id="KW-0349">Heme</keyword>
<dbReference type="InterPro" id="IPR013785">
    <property type="entry name" value="Aldolase_TIM"/>
</dbReference>
<evidence type="ECO:0000256" key="10">
    <source>
        <dbReference type="ARBA" id="ARBA00045130"/>
    </source>
</evidence>
<evidence type="ECO:0000313" key="13">
    <source>
        <dbReference type="Proteomes" id="UP000070444"/>
    </source>
</evidence>
<gene>
    <name evidence="12" type="ORF">CONCODRAFT_83292</name>
</gene>
<dbReference type="Pfam" id="PF04055">
    <property type="entry name" value="Radical_SAM"/>
    <property type="match status" value="1"/>
</dbReference>
<dbReference type="SFLD" id="SFLDG01065">
    <property type="entry name" value="anaerobic_coproporphyrinogen-I"/>
    <property type="match status" value="1"/>
</dbReference>
<dbReference type="PANTHER" id="PTHR13932">
    <property type="entry name" value="COPROPORPHYRINIGEN III OXIDASE"/>
    <property type="match status" value="1"/>
</dbReference>
<dbReference type="STRING" id="796925.A0A137PFI3"/>
<dbReference type="GO" id="GO:0004109">
    <property type="term" value="F:coproporphyrinogen oxidase activity"/>
    <property type="evidence" value="ECO:0007669"/>
    <property type="project" value="InterPro"/>
</dbReference>
<dbReference type="PROSITE" id="PS51918">
    <property type="entry name" value="RADICAL_SAM"/>
    <property type="match status" value="1"/>
</dbReference>